<reference evidence="1" key="1">
    <citation type="submission" date="2014-11" db="EMBL/GenBank/DDBJ databases">
        <authorList>
            <person name="Amaro Gonzalez C."/>
        </authorList>
    </citation>
    <scope>NUCLEOTIDE SEQUENCE</scope>
</reference>
<accession>A0A0E9VHL8</accession>
<protein>
    <submittedName>
        <fullName evidence="1">Uncharacterized protein</fullName>
    </submittedName>
</protein>
<evidence type="ECO:0000313" key="1">
    <source>
        <dbReference type="EMBL" id="JAH77629.1"/>
    </source>
</evidence>
<dbReference type="EMBL" id="GBXM01030948">
    <property type="protein sequence ID" value="JAH77629.1"/>
    <property type="molecule type" value="Transcribed_RNA"/>
</dbReference>
<reference evidence="1" key="2">
    <citation type="journal article" date="2015" name="Fish Shellfish Immunol.">
        <title>Early steps in the European eel (Anguilla anguilla)-Vibrio vulnificus interaction in the gills: Role of the RtxA13 toxin.</title>
        <authorList>
            <person name="Callol A."/>
            <person name="Pajuelo D."/>
            <person name="Ebbesson L."/>
            <person name="Teles M."/>
            <person name="MacKenzie S."/>
            <person name="Amaro C."/>
        </authorList>
    </citation>
    <scope>NUCLEOTIDE SEQUENCE</scope>
</reference>
<proteinExistence type="predicted"/>
<name>A0A0E9VHL8_ANGAN</name>
<sequence length="26" mass="2995">MTSLGLAQLKCYKVFYTEQTASRKNN</sequence>
<organism evidence="1">
    <name type="scientific">Anguilla anguilla</name>
    <name type="common">European freshwater eel</name>
    <name type="synonym">Muraena anguilla</name>
    <dbReference type="NCBI Taxonomy" id="7936"/>
    <lineage>
        <taxon>Eukaryota</taxon>
        <taxon>Metazoa</taxon>
        <taxon>Chordata</taxon>
        <taxon>Craniata</taxon>
        <taxon>Vertebrata</taxon>
        <taxon>Euteleostomi</taxon>
        <taxon>Actinopterygii</taxon>
        <taxon>Neopterygii</taxon>
        <taxon>Teleostei</taxon>
        <taxon>Anguilliformes</taxon>
        <taxon>Anguillidae</taxon>
        <taxon>Anguilla</taxon>
    </lineage>
</organism>
<dbReference type="AlphaFoldDB" id="A0A0E9VHL8"/>